<dbReference type="PANTHER" id="PTHR39339">
    <property type="entry name" value="SLR1444 PROTEIN"/>
    <property type="match status" value="1"/>
</dbReference>
<evidence type="ECO:0000313" key="3">
    <source>
        <dbReference type="Proteomes" id="UP000232412"/>
    </source>
</evidence>
<dbReference type="OrthoDB" id="11137at2157"/>
<dbReference type="Gene3D" id="1.40.20.10">
    <property type="entry name" value="CHAD domain"/>
    <property type="match status" value="1"/>
</dbReference>
<keyword evidence="3" id="KW-1185">Reference proteome</keyword>
<evidence type="ECO:0000259" key="1">
    <source>
        <dbReference type="PROSITE" id="PS51708"/>
    </source>
</evidence>
<reference evidence="3" key="1">
    <citation type="submission" date="2016-12" db="EMBL/GenBank/DDBJ databases">
        <authorList>
            <person name="Herbold C."/>
        </authorList>
    </citation>
    <scope>NUCLEOTIDE SEQUENCE [LARGE SCALE GENOMIC DNA]</scope>
</reference>
<dbReference type="EMBL" id="FRFC01000009">
    <property type="protein sequence ID" value="SHO48018.1"/>
    <property type="molecule type" value="Genomic_DNA"/>
</dbReference>
<accession>A0A2H1EJ92</accession>
<dbReference type="Proteomes" id="UP000232412">
    <property type="component" value="Unassembled WGS sequence"/>
</dbReference>
<dbReference type="RefSeq" id="WP_101010906.1">
    <property type="nucleotide sequence ID" value="NZ_FRFC01000009.1"/>
</dbReference>
<gene>
    <name evidence="2" type="ORF">NSIN_80056</name>
</gene>
<organism evidence="2 3">
    <name type="scientific">Nitrosotalea sinensis</name>
    <dbReference type="NCBI Taxonomy" id="1499975"/>
    <lineage>
        <taxon>Archaea</taxon>
        <taxon>Nitrososphaerota</taxon>
        <taxon>Nitrososphaeria</taxon>
        <taxon>Nitrosotaleales</taxon>
        <taxon>Nitrosotaleaceae</taxon>
        <taxon>Nitrosotalea</taxon>
    </lineage>
</organism>
<name>A0A2H1EJ92_9ARCH</name>
<protein>
    <recommendedName>
        <fullName evidence="1">CHAD domain-containing protein</fullName>
    </recommendedName>
</protein>
<dbReference type="PANTHER" id="PTHR39339:SF1">
    <property type="entry name" value="CHAD DOMAIN-CONTAINING PROTEIN"/>
    <property type="match status" value="1"/>
</dbReference>
<dbReference type="PROSITE" id="PS51708">
    <property type="entry name" value="CHAD"/>
    <property type="match status" value="1"/>
</dbReference>
<dbReference type="Pfam" id="PF05235">
    <property type="entry name" value="CHAD"/>
    <property type="match status" value="1"/>
</dbReference>
<sequence length="266" mass="31607">MKDSLKLNKKIFLKKFEKISNNFQQELNKYIENPSDENIHDIRVSIRRLESAYRILSKNTRKQKKNKHYLKQIRTLFKSNASIRDYDIICARMEAKYHTETTELVSSLRNLRGRQLKDAIQLALEISNSRIPKTSSFFLKKSELKKKYQKILDEMILNIQKNIIIVLGDEKKINELHMLRKDFKKLRYSLELAPKRKIIVDILKNLKNIQEVLGDIHDSDIIIDYLKNIKQDSRYSSIIDSEVLERSKKYSMFVTIMKRSNISLKL</sequence>
<evidence type="ECO:0000313" key="2">
    <source>
        <dbReference type="EMBL" id="SHO48018.1"/>
    </source>
</evidence>
<dbReference type="InterPro" id="IPR007899">
    <property type="entry name" value="CHAD_dom"/>
</dbReference>
<proteinExistence type="predicted"/>
<dbReference type="SMART" id="SM00880">
    <property type="entry name" value="CHAD"/>
    <property type="match status" value="1"/>
</dbReference>
<dbReference type="InterPro" id="IPR038186">
    <property type="entry name" value="CHAD_dom_sf"/>
</dbReference>
<dbReference type="AlphaFoldDB" id="A0A2H1EJ92"/>
<feature type="domain" description="CHAD" evidence="1">
    <location>
        <begin position="5"/>
        <end position="266"/>
    </location>
</feature>